<evidence type="ECO:0000256" key="8">
    <source>
        <dbReference type="ARBA" id="ARBA00023242"/>
    </source>
</evidence>
<feature type="domain" description="C2H2-type" evidence="11">
    <location>
        <begin position="204"/>
        <end position="233"/>
    </location>
</feature>
<feature type="compositionally biased region" description="Acidic residues" evidence="10">
    <location>
        <begin position="735"/>
        <end position="759"/>
    </location>
</feature>
<keyword evidence="7" id="KW-0804">Transcription</keyword>
<keyword evidence="6" id="KW-0805">Transcription regulation</keyword>
<evidence type="ECO:0000256" key="10">
    <source>
        <dbReference type="SAM" id="MobiDB-lite"/>
    </source>
</evidence>
<dbReference type="GO" id="GO:0008270">
    <property type="term" value="F:zinc ion binding"/>
    <property type="evidence" value="ECO:0007669"/>
    <property type="project" value="UniProtKB-KW"/>
</dbReference>
<evidence type="ECO:0000256" key="6">
    <source>
        <dbReference type="ARBA" id="ARBA00023015"/>
    </source>
</evidence>
<evidence type="ECO:0000256" key="5">
    <source>
        <dbReference type="ARBA" id="ARBA00022833"/>
    </source>
</evidence>
<feature type="domain" description="C2H2-type" evidence="11">
    <location>
        <begin position="687"/>
        <end position="711"/>
    </location>
</feature>
<organism evidence="12 13">
    <name type="scientific">Aphis craccivora</name>
    <name type="common">Cowpea aphid</name>
    <dbReference type="NCBI Taxonomy" id="307492"/>
    <lineage>
        <taxon>Eukaryota</taxon>
        <taxon>Metazoa</taxon>
        <taxon>Ecdysozoa</taxon>
        <taxon>Arthropoda</taxon>
        <taxon>Hexapoda</taxon>
        <taxon>Insecta</taxon>
        <taxon>Pterygota</taxon>
        <taxon>Neoptera</taxon>
        <taxon>Paraneoptera</taxon>
        <taxon>Hemiptera</taxon>
        <taxon>Sternorrhyncha</taxon>
        <taxon>Aphidomorpha</taxon>
        <taxon>Aphidoidea</taxon>
        <taxon>Aphididae</taxon>
        <taxon>Aphidini</taxon>
        <taxon>Aphis</taxon>
        <taxon>Aphis</taxon>
    </lineage>
</organism>
<dbReference type="SMART" id="SM00355">
    <property type="entry name" value="ZnF_C2H2"/>
    <property type="match status" value="8"/>
</dbReference>
<reference evidence="12 13" key="1">
    <citation type="submission" date="2019-08" db="EMBL/GenBank/DDBJ databases">
        <title>Whole genome of Aphis craccivora.</title>
        <authorList>
            <person name="Voronova N.V."/>
            <person name="Shulinski R.S."/>
            <person name="Bandarenka Y.V."/>
            <person name="Zhorov D.G."/>
            <person name="Warner D."/>
        </authorList>
    </citation>
    <scope>NUCLEOTIDE SEQUENCE [LARGE SCALE GENOMIC DNA]</scope>
    <source>
        <strain evidence="12">180601</strain>
        <tissue evidence="12">Whole Body</tissue>
    </source>
</reference>
<dbReference type="PANTHER" id="PTHR45944">
    <property type="entry name" value="SCHNURRI, ISOFORM F"/>
    <property type="match status" value="1"/>
</dbReference>
<dbReference type="GO" id="GO:0000978">
    <property type="term" value="F:RNA polymerase II cis-regulatory region sequence-specific DNA binding"/>
    <property type="evidence" value="ECO:0007669"/>
    <property type="project" value="TreeGrafter"/>
</dbReference>
<evidence type="ECO:0000256" key="9">
    <source>
        <dbReference type="PROSITE-ProRule" id="PRU00042"/>
    </source>
</evidence>
<keyword evidence="4 9" id="KW-0863">Zinc-finger</keyword>
<dbReference type="SUPFAM" id="SSF57667">
    <property type="entry name" value="beta-beta-alpha zinc fingers"/>
    <property type="match status" value="4"/>
</dbReference>
<dbReference type="Proteomes" id="UP000478052">
    <property type="component" value="Unassembled WGS sequence"/>
</dbReference>
<keyword evidence="5" id="KW-0862">Zinc</keyword>
<keyword evidence="8" id="KW-0539">Nucleus</keyword>
<dbReference type="OrthoDB" id="10042249at2759"/>
<dbReference type="Gene3D" id="3.30.160.60">
    <property type="entry name" value="Classic Zinc Finger"/>
    <property type="match status" value="6"/>
</dbReference>
<feature type="domain" description="C2H2-type" evidence="11">
    <location>
        <begin position="176"/>
        <end position="203"/>
    </location>
</feature>
<dbReference type="GO" id="GO:0005634">
    <property type="term" value="C:nucleus"/>
    <property type="evidence" value="ECO:0007669"/>
    <property type="project" value="UniProtKB-SubCell"/>
</dbReference>
<evidence type="ECO:0000313" key="13">
    <source>
        <dbReference type="Proteomes" id="UP000478052"/>
    </source>
</evidence>
<dbReference type="FunFam" id="3.30.160.60:FF:000145">
    <property type="entry name" value="Zinc finger protein 574"/>
    <property type="match status" value="2"/>
</dbReference>
<dbReference type="InterPro" id="IPR051969">
    <property type="entry name" value="Zinc-finger_DNA-bd_regulators"/>
</dbReference>
<feature type="domain" description="C2H2-type" evidence="11">
    <location>
        <begin position="940"/>
        <end position="967"/>
    </location>
</feature>
<feature type="domain" description="C2H2-type" evidence="11">
    <location>
        <begin position="968"/>
        <end position="997"/>
    </location>
</feature>
<comment type="subcellular location">
    <subcellularLocation>
        <location evidence="1">Nucleus</location>
    </subcellularLocation>
</comment>
<feature type="domain" description="C2H2-type" evidence="11">
    <location>
        <begin position="659"/>
        <end position="686"/>
    </location>
</feature>
<keyword evidence="2" id="KW-0479">Metal-binding</keyword>
<dbReference type="GO" id="GO:0000981">
    <property type="term" value="F:DNA-binding transcription factor activity, RNA polymerase II-specific"/>
    <property type="evidence" value="ECO:0007669"/>
    <property type="project" value="TreeGrafter"/>
</dbReference>
<dbReference type="PANTHER" id="PTHR45944:SF2">
    <property type="entry name" value="SCHNURRI, ISOFORM F"/>
    <property type="match status" value="1"/>
</dbReference>
<evidence type="ECO:0000256" key="4">
    <source>
        <dbReference type="ARBA" id="ARBA00022771"/>
    </source>
</evidence>
<dbReference type="PROSITE" id="PS50157">
    <property type="entry name" value="ZINC_FINGER_C2H2_2"/>
    <property type="match status" value="7"/>
</dbReference>
<dbReference type="PROSITE" id="PS00028">
    <property type="entry name" value="ZINC_FINGER_C2H2_1"/>
    <property type="match status" value="7"/>
</dbReference>
<feature type="region of interest" description="Disordered" evidence="10">
    <location>
        <begin position="735"/>
        <end position="764"/>
    </location>
</feature>
<evidence type="ECO:0000256" key="1">
    <source>
        <dbReference type="ARBA" id="ARBA00004123"/>
    </source>
</evidence>
<gene>
    <name evidence="12" type="ORF">FWK35_00003407</name>
</gene>
<keyword evidence="3" id="KW-0677">Repeat</keyword>
<feature type="domain" description="C2H2-type" evidence="11">
    <location>
        <begin position="1012"/>
        <end position="1036"/>
    </location>
</feature>
<proteinExistence type="predicted"/>
<evidence type="ECO:0000256" key="2">
    <source>
        <dbReference type="ARBA" id="ARBA00022723"/>
    </source>
</evidence>
<dbReference type="InterPro" id="IPR013087">
    <property type="entry name" value="Znf_C2H2_type"/>
</dbReference>
<accession>A0A6G0Z607</accession>
<evidence type="ECO:0000256" key="3">
    <source>
        <dbReference type="ARBA" id="ARBA00022737"/>
    </source>
</evidence>
<name>A0A6G0Z607_APHCR</name>
<comment type="caution">
    <text evidence="12">The sequence shown here is derived from an EMBL/GenBank/DDBJ whole genome shotgun (WGS) entry which is preliminary data.</text>
</comment>
<evidence type="ECO:0000313" key="12">
    <source>
        <dbReference type="EMBL" id="KAF0766079.1"/>
    </source>
</evidence>
<dbReference type="Pfam" id="PF00096">
    <property type="entry name" value="zf-C2H2"/>
    <property type="match status" value="5"/>
</dbReference>
<dbReference type="EMBL" id="VUJU01001268">
    <property type="protein sequence ID" value="KAF0766079.1"/>
    <property type="molecule type" value="Genomic_DNA"/>
</dbReference>
<sequence length="1083" mass="122146">MEFGLDSKGWWVSLHPNTDDSRGRKIPSTGAVTRKIPGRQSLSSLATFENCDNPPVVAVFEFSDVTCSITIGPWRVGRYDQDESQQQREQKIDDDFLKYLNNALKNRVESNANLEFQSPDVMCHSDKSSPSAPLSGGNYLHKKFKKIATADDYPEIAIPAPVISTDEYSLESVWRHKCPYCKTVCTKPSALAKHLQVHSDERPFPCETCGFAFKTKSNLSKHCKSQSHTERLAKEEPEEIKPKIYKPKFRTASIHTKSEELNAPEDHSLSVPKMVQVLPNKQEEDSSQPLNLSVVDAVKKCQQKLPSVVVNGQTELKGVYKLLLNQIIKCNENKEQPFCEMCGLKFNSQEDLVRHICDRSPNGVKYPEPKTVAMPLPSPGPLLGRTPLVEFHRPKEPDVQKPVVLRVGNLIQQQDMIALFQSSRAVPFVPGIPGPHTAIPHQLRPQYEQKPNDPPPPKKPKVDDKFIVSTSHHQIATSTTTTSSTVAQKFVRPTSLAFKPGTFSTNRMLPMVSPDTPRPKKSYQQLYLNGHAYTYLGLKCTTRVFFCTLTKCQPTYTILPEVNTISMYSNWKICSDMGSNVLGVRGMDLYDSSQRNHRYIQAGQSHDYIVAHSSYKHQQSPDQTSRVETNTLGKLKICPGGFESNEDYVYVRGRGRGRYVCADCGIRCKKPSMLKKHIRTHTDLRPYTCTQCTFSFKTKGNLTKHMKSKAHFKKGVEQDQNPMSMDDIKQLDSEDMEDYSEDNMDEDDDIDDEDDEEEAVDRHGWRKTQSDFDAARSLLRLSQVCPSQIPQSNHAKAGILPYDHRPVSYPYQSPLTLTEPEVKNNHQYQKQISPPLQSGNSLLVSSSPVPPTTVFNNPEAIQKTPTDLRHNVNAILSSSPKAAVNKPMDLSRFGGSKESEQINKPQVILQSPKKPKALFRQPTTNGPSQKYTSILEDGRSKCMVCDKVFNKPSQLQLHINIHYFEQPFRCEGCKESFRTKHLLQKHLDSISHLNKVNMMSTQGPIVKNPRPFECADCQVGFRIHGHLAKHLRSKMHILKLECLGKIPFGTYAEIERLGLNLNDIDTTDCDSALKSLQASQKAT</sequence>
<dbReference type="AlphaFoldDB" id="A0A6G0Z607"/>
<dbReference type="FunFam" id="3.30.160.60:FF:000594">
    <property type="entry name" value="Transcription factor HIVEP2"/>
    <property type="match status" value="1"/>
</dbReference>
<dbReference type="InterPro" id="IPR036236">
    <property type="entry name" value="Znf_C2H2_sf"/>
</dbReference>
<evidence type="ECO:0000256" key="7">
    <source>
        <dbReference type="ARBA" id="ARBA00023163"/>
    </source>
</evidence>
<evidence type="ECO:0000259" key="11">
    <source>
        <dbReference type="PROSITE" id="PS50157"/>
    </source>
</evidence>
<protein>
    <submittedName>
        <fullName evidence="12">Zinc finger protein 236</fullName>
    </submittedName>
</protein>
<keyword evidence="13" id="KW-1185">Reference proteome</keyword>